<gene>
    <name evidence="2" type="ORF">ZT1E4_G8125</name>
</gene>
<feature type="compositionally biased region" description="Basic and acidic residues" evidence="1">
    <location>
        <begin position="95"/>
        <end position="113"/>
    </location>
</feature>
<dbReference type="AlphaFoldDB" id="A0A2H1GQB6"/>
<dbReference type="EMBL" id="LT854259">
    <property type="protein sequence ID" value="SMR55777.1"/>
    <property type="molecule type" value="Genomic_DNA"/>
</dbReference>
<protein>
    <submittedName>
        <fullName evidence="2">Uncharacterized protein</fullName>
    </submittedName>
</protein>
<evidence type="ECO:0000256" key="1">
    <source>
        <dbReference type="SAM" id="MobiDB-lite"/>
    </source>
</evidence>
<reference evidence="3" key="1">
    <citation type="submission" date="2017-05" db="EMBL/GenBank/DDBJ databases">
        <authorList>
            <person name="Song R."/>
            <person name="Chenine A.L."/>
            <person name="Ruprecht R.M."/>
        </authorList>
    </citation>
    <scope>NUCLEOTIDE SEQUENCE [LARGE SCALE GENOMIC DNA]</scope>
</reference>
<sequence length="120" mass="13481">MSSRKSNMRSTFSSSFKLEATLSTEGDLDAMTPTVVKRVRCAADDETVLTEDRPALQRALNTYRYMADPGQTHRMKRLLVEAENAPDASPYLYPEESRSERASPRGGAEHSMRYDCLATE</sequence>
<evidence type="ECO:0000313" key="2">
    <source>
        <dbReference type="EMBL" id="SMR55777.1"/>
    </source>
</evidence>
<name>A0A2H1GQB6_ZYMTR</name>
<evidence type="ECO:0000313" key="3">
    <source>
        <dbReference type="Proteomes" id="UP000245764"/>
    </source>
</evidence>
<proteinExistence type="predicted"/>
<organism evidence="2 3">
    <name type="scientific">Zymoseptoria tritici ST99CH_1E4</name>
    <dbReference type="NCBI Taxonomy" id="1276532"/>
    <lineage>
        <taxon>Eukaryota</taxon>
        <taxon>Fungi</taxon>
        <taxon>Dikarya</taxon>
        <taxon>Ascomycota</taxon>
        <taxon>Pezizomycotina</taxon>
        <taxon>Dothideomycetes</taxon>
        <taxon>Dothideomycetidae</taxon>
        <taxon>Mycosphaerellales</taxon>
        <taxon>Mycosphaerellaceae</taxon>
        <taxon>Zymoseptoria</taxon>
    </lineage>
</organism>
<feature type="region of interest" description="Disordered" evidence="1">
    <location>
        <begin position="87"/>
        <end position="120"/>
    </location>
</feature>
<dbReference type="Proteomes" id="UP000245764">
    <property type="component" value="Chromosome 7"/>
</dbReference>
<accession>A0A2H1GQB6</accession>